<proteinExistence type="predicted"/>
<comment type="caution">
    <text evidence="3">The sequence shown here is derived from an EMBL/GenBank/DDBJ whole genome shotgun (WGS) entry which is preliminary data.</text>
</comment>
<dbReference type="PANTHER" id="PTHR30319">
    <property type="entry name" value="PHENYLACETIC ACID REGULATOR-RELATED TRANSCRIPTIONAL REPRESSOR"/>
    <property type="match status" value="1"/>
</dbReference>
<dbReference type="SUPFAM" id="SSF46785">
    <property type="entry name" value="Winged helix' DNA-binding domain"/>
    <property type="match status" value="1"/>
</dbReference>
<dbReference type="Gene3D" id="3.30.70.2650">
    <property type="match status" value="1"/>
</dbReference>
<dbReference type="InterPro" id="IPR048846">
    <property type="entry name" value="PaaX-like_central"/>
</dbReference>
<evidence type="ECO:0000256" key="1">
    <source>
        <dbReference type="SAM" id="Phobius"/>
    </source>
</evidence>
<feature type="transmembrane region" description="Helical" evidence="1">
    <location>
        <begin position="21"/>
        <end position="41"/>
    </location>
</feature>
<reference evidence="3 4" key="1">
    <citation type="journal article" date="2016" name="Nat. Commun.">
        <title>Thousands of microbial genomes shed light on interconnected biogeochemical processes in an aquifer system.</title>
        <authorList>
            <person name="Anantharaman K."/>
            <person name="Brown C.T."/>
            <person name="Hug L.A."/>
            <person name="Sharon I."/>
            <person name="Castelle C.J."/>
            <person name="Probst A.J."/>
            <person name="Thomas B.C."/>
            <person name="Singh A."/>
            <person name="Wilkins M.J."/>
            <person name="Karaoz U."/>
            <person name="Brodie E.L."/>
            <person name="Williams K.H."/>
            <person name="Hubbard S.S."/>
            <person name="Banfield J.F."/>
        </authorList>
    </citation>
    <scope>NUCLEOTIDE SEQUENCE [LARGE SCALE GENOMIC DNA]</scope>
</reference>
<evidence type="ECO:0000313" key="3">
    <source>
        <dbReference type="EMBL" id="OGG64032.1"/>
    </source>
</evidence>
<dbReference type="AlphaFoldDB" id="A0A1F6DSM1"/>
<dbReference type="SUPFAM" id="SSF143430">
    <property type="entry name" value="TTP0101/SSO1404-like"/>
    <property type="match status" value="1"/>
</dbReference>
<organism evidence="3 4">
    <name type="scientific">Candidatus Kaiserbacteria bacterium RIFCSPHIGHO2_02_FULL_55_17</name>
    <dbReference type="NCBI Taxonomy" id="1798496"/>
    <lineage>
        <taxon>Bacteria</taxon>
        <taxon>Candidatus Kaiseribacteriota</taxon>
    </lineage>
</organism>
<dbReference type="Pfam" id="PF20803">
    <property type="entry name" value="PaaX_M"/>
    <property type="match status" value="1"/>
</dbReference>
<gene>
    <name evidence="3" type="ORF">A3C94_01740</name>
</gene>
<sequence>MGVMERDAKREQRHKQIWGTFQLTLLTTVAVGVVVLIAATAPNAAQLLKYFPGYKKGAKFNYQAKSALGRLAAKGLIMFEEKNGKRYACITEKGKRMLQMQTEKVAIAEKRKWDRRWRVIIFDIPERRKGVRDRLRHFMEGCGFVRLQDSVWIYPYDCEDLIALAKADFRIGADVLYMIVERLERDKYLREHFGLPTG</sequence>
<evidence type="ECO:0000259" key="2">
    <source>
        <dbReference type="Pfam" id="PF20803"/>
    </source>
</evidence>
<name>A0A1F6DSM1_9BACT</name>
<evidence type="ECO:0000313" key="4">
    <source>
        <dbReference type="Proteomes" id="UP000177232"/>
    </source>
</evidence>
<accession>A0A1F6DSM1</accession>
<dbReference type="PANTHER" id="PTHR30319:SF1">
    <property type="entry name" value="TRANSCRIPTIONAL REPRESSOR PAAX"/>
    <property type="match status" value="1"/>
</dbReference>
<dbReference type="EMBL" id="MFLJ01000037">
    <property type="protein sequence ID" value="OGG64032.1"/>
    <property type="molecule type" value="Genomic_DNA"/>
</dbReference>
<dbReference type="GO" id="GO:0006351">
    <property type="term" value="P:DNA-templated transcription"/>
    <property type="evidence" value="ECO:0007669"/>
    <property type="project" value="TreeGrafter"/>
</dbReference>
<dbReference type="InterPro" id="IPR036390">
    <property type="entry name" value="WH_DNA-bd_sf"/>
</dbReference>
<dbReference type="STRING" id="1798496.A3C94_01740"/>
<keyword evidence="1" id="KW-1133">Transmembrane helix</keyword>
<protein>
    <recommendedName>
        <fullName evidence="2">Transcriptional repressor PaaX-like central Cas2-like domain-containing protein</fullName>
    </recommendedName>
</protein>
<feature type="domain" description="Transcriptional repressor PaaX-like central Cas2-like" evidence="2">
    <location>
        <begin position="111"/>
        <end position="181"/>
    </location>
</feature>
<keyword evidence="1" id="KW-0812">Transmembrane</keyword>
<dbReference type="Proteomes" id="UP000177232">
    <property type="component" value="Unassembled WGS sequence"/>
</dbReference>
<keyword evidence="1" id="KW-0472">Membrane</keyword>